<evidence type="ECO:0000313" key="1">
    <source>
        <dbReference type="EMBL" id="MFC3031205.1"/>
    </source>
</evidence>
<evidence type="ECO:0008006" key="3">
    <source>
        <dbReference type="Google" id="ProtNLM"/>
    </source>
</evidence>
<gene>
    <name evidence="1" type="ORF">ACFOEE_01525</name>
</gene>
<protein>
    <recommendedName>
        <fullName evidence="3">Solute-binding protein family 3/N-terminal domain-containing protein</fullName>
    </recommendedName>
</protein>
<organism evidence="1 2">
    <name type="scientific">Pseudoalteromonas fenneropenaei</name>
    <dbReference type="NCBI Taxonomy" id="1737459"/>
    <lineage>
        <taxon>Bacteria</taxon>
        <taxon>Pseudomonadati</taxon>
        <taxon>Pseudomonadota</taxon>
        <taxon>Gammaproteobacteria</taxon>
        <taxon>Alteromonadales</taxon>
        <taxon>Pseudoalteromonadaceae</taxon>
        <taxon>Pseudoalteromonas</taxon>
    </lineage>
</organism>
<evidence type="ECO:0000313" key="2">
    <source>
        <dbReference type="Proteomes" id="UP001595453"/>
    </source>
</evidence>
<accession>A0ABV7CF45</accession>
<comment type="caution">
    <text evidence="1">The sequence shown here is derived from an EMBL/GenBank/DDBJ whole genome shotgun (WGS) entry which is preliminary data.</text>
</comment>
<keyword evidence="2" id="KW-1185">Reference proteome</keyword>
<dbReference type="SUPFAM" id="SSF53850">
    <property type="entry name" value="Periplasmic binding protein-like II"/>
    <property type="match status" value="1"/>
</dbReference>
<proteinExistence type="predicted"/>
<dbReference type="EMBL" id="JBHRSD010000002">
    <property type="protein sequence ID" value="MFC3031205.1"/>
    <property type="molecule type" value="Genomic_DNA"/>
</dbReference>
<sequence>MDFPPYYFVSDQLTGSGRDEAVITLLNKRISSFDTEELLLPASRAVPTLKDTSKLRCILSLYRTAEREQFTTFSRQFSTIGLPITVAMRRQTRAQLGLQHTPSVSLMALMNDTEHTLGVAMNRSYGNAIDTVIKNTSPTVVVTRAGSDALASLTAMLLKERVDFVLGYASEHFYAKQQLDKDDQLIQLTLTEAPDFVYGYVGCSQTADTKEYIYLVDEVLEHLHDSQAFHDIMLRWLPAELRAKLATQFSPQSH</sequence>
<reference evidence="2" key="1">
    <citation type="journal article" date="2019" name="Int. J. Syst. Evol. Microbiol.">
        <title>The Global Catalogue of Microorganisms (GCM) 10K type strain sequencing project: providing services to taxonomists for standard genome sequencing and annotation.</title>
        <authorList>
            <consortium name="The Broad Institute Genomics Platform"/>
            <consortium name="The Broad Institute Genome Sequencing Center for Infectious Disease"/>
            <person name="Wu L."/>
            <person name="Ma J."/>
        </authorList>
    </citation>
    <scope>NUCLEOTIDE SEQUENCE [LARGE SCALE GENOMIC DNA]</scope>
    <source>
        <strain evidence="2">KCTC 42730</strain>
    </source>
</reference>
<dbReference type="Gene3D" id="3.40.190.10">
    <property type="entry name" value="Periplasmic binding protein-like II"/>
    <property type="match status" value="2"/>
</dbReference>
<dbReference type="Proteomes" id="UP001595453">
    <property type="component" value="Unassembled WGS sequence"/>
</dbReference>
<dbReference type="RefSeq" id="WP_377120211.1">
    <property type="nucleotide sequence ID" value="NZ_JBHRSD010000002.1"/>
</dbReference>
<name>A0ABV7CF45_9GAMM</name>